<evidence type="ECO:0000256" key="5">
    <source>
        <dbReference type="SAM" id="MobiDB-lite"/>
    </source>
</evidence>
<keyword evidence="2 6" id="KW-0812">Transmembrane</keyword>
<dbReference type="GO" id="GO:0016020">
    <property type="term" value="C:membrane"/>
    <property type="evidence" value="ECO:0007669"/>
    <property type="project" value="UniProtKB-SubCell"/>
</dbReference>
<dbReference type="EMBL" id="JAPQKS010000003">
    <property type="protein sequence ID" value="KAJ5239104.1"/>
    <property type="molecule type" value="Genomic_DNA"/>
</dbReference>
<dbReference type="AlphaFoldDB" id="A0A9W9P6Y6"/>
<feature type="transmembrane region" description="Helical" evidence="6">
    <location>
        <begin position="178"/>
        <end position="200"/>
    </location>
</feature>
<evidence type="ECO:0000256" key="3">
    <source>
        <dbReference type="ARBA" id="ARBA00022989"/>
    </source>
</evidence>
<accession>A0A9W9P6Y6</accession>
<name>A0A9W9P6Y6_9EURO</name>
<evidence type="ECO:0000256" key="2">
    <source>
        <dbReference type="ARBA" id="ARBA00022692"/>
    </source>
</evidence>
<evidence type="ECO:0000256" key="1">
    <source>
        <dbReference type="ARBA" id="ARBA00004167"/>
    </source>
</evidence>
<evidence type="ECO:0000313" key="8">
    <source>
        <dbReference type="Proteomes" id="UP001150941"/>
    </source>
</evidence>
<evidence type="ECO:0000256" key="6">
    <source>
        <dbReference type="SAM" id="Phobius"/>
    </source>
</evidence>
<dbReference type="Proteomes" id="UP001150941">
    <property type="component" value="Unassembled WGS sequence"/>
</dbReference>
<dbReference type="InterPro" id="IPR051694">
    <property type="entry name" value="Immunoregulatory_rcpt-like"/>
</dbReference>
<feature type="compositionally biased region" description="Low complexity" evidence="5">
    <location>
        <begin position="124"/>
        <end position="172"/>
    </location>
</feature>
<evidence type="ECO:0000313" key="7">
    <source>
        <dbReference type="EMBL" id="KAJ5239104.1"/>
    </source>
</evidence>
<dbReference type="GeneID" id="83200323"/>
<dbReference type="OrthoDB" id="4779287at2759"/>
<feature type="region of interest" description="Disordered" evidence="5">
    <location>
        <begin position="226"/>
        <end position="267"/>
    </location>
</feature>
<proteinExistence type="predicted"/>
<dbReference type="PANTHER" id="PTHR15549">
    <property type="entry name" value="PAIRED IMMUNOGLOBULIN-LIKE TYPE 2 RECEPTOR"/>
    <property type="match status" value="1"/>
</dbReference>
<keyword evidence="3 6" id="KW-1133">Transmembrane helix</keyword>
<reference evidence="7" key="2">
    <citation type="journal article" date="2023" name="IMA Fungus">
        <title>Comparative genomic study of the Penicillium genus elucidates a diverse pangenome and 15 lateral gene transfer events.</title>
        <authorList>
            <person name="Petersen C."/>
            <person name="Sorensen T."/>
            <person name="Nielsen M.R."/>
            <person name="Sondergaard T.E."/>
            <person name="Sorensen J.L."/>
            <person name="Fitzpatrick D.A."/>
            <person name="Frisvad J.C."/>
            <person name="Nielsen K.L."/>
        </authorList>
    </citation>
    <scope>NUCLEOTIDE SEQUENCE</scope>
    <source>
        <strain evidence="7">IBT 19713</strain>
    </source>
</reference>
<dbReference type="GO" id="GO:0071944">
    <property type="term" value="C:cell periphery"/>
    <property type="evidence" value="ECO:0007669"/>
    <property type="project" value="UniProtKB-ARBA"/>
</dbReference>
<keyword evidence="8" id="KW-1185">Reference proteome</keyword>
<dbReference type="PANTHER" id="PTHR15549:SF6">
    <property type="entry name" value="MID2 DOMAIN-CONTAINING PROTEIN"/>
    <property type="match status" value="1"/>
</dbReference>
<sequence length="267" mass="27352">MSNSSSPYGYALRRADACASEETDCGPTWGGYHACCPGATVCPHGSPTSICCPDETDCTHSILGNPHCGDDTALLYFANNYFCCANGTTAYENEQGYVGCTTDVNAVLSNSDLTTLKSISTASQTTTASSSSSTAPATTTTSATSFSTTTSSSPTASSTSEPASSRGDSSSSTNTGAIAGGVVGGVAGAALLLVLAWFLYRHRNKKNYDSPENTPALAPVRQVGGTGELEGSEVTNPSELANYGWYGHKDPVPPTELPAHSEPPANS</sequence>
<organism evidence="7 8">
    <name type="scientific">Penicillium chermesinum</name>
    <dbReference type="NCBI Taxonomy" id="63820"/>
    <lineage>
        <taxon>Eukaryota</taxon>
        <taxon>Fungi</taxon>
        <taxon>Dikarya</taxon>
        <taxon>Ascomycota</taxon>
        <taxon>Pezizomycotina</taxon>
        <taxon>Eurotiomycetes</taxon>
        <taxon>Eurotiomycetidae</taxon>
        <taxon>Eurotiales</taxon>
        <taxon>Aspergillaceae</taxon>
        <taxon>Penicillium</taxon>
    </lineage>
</organism>
<evidence type="ECO:0000256" key="4">
    <source>
        <dbReference type="ARBA" id="ARBA00023136"/>
    </source>
</evidence>
<reference evidence="7" key="1">
    <citation type="submission" date="2022-11" db="EMBL/GenBank/DDBJ databases">
        <authorList>
            <person name="Petersen C."/>
        </authorList>
    </citation>
    <scope>NUCLEOTIDE SEQUENCE</scope>
    <source>
        <strain evidence="7">IBT 19713</strain>
    </source>
</reference>
<protein>
    <submittedName>
        <fullName evidence="7">Uncharacterized protein</fullName>
    </submittedName>
</protein>
<comment type="caution">
    <text evidence="7">The sequence shown here is derived from an EMBL/GenBank/DDBJ whole genome shotgun (WGS) entry which is preliminary data.</text>
</comment>
<keyword evidence="4 6" id="KW-0472">Membrane</keyword>
<dbReference type="RefSeq" id="XP_058332023.1">
    <property type="nucleotide sequence ID" value="XM_058473020.1"/>
</dbReference>
<feature type="region of interest" description="Disordered" evidence="5">
    <location>
        <begin position="124"/>
        <end position="173"/>
    </location>
</feature>
<gene>
    <name evidence="7" type="ORF">N7468_003723</name>
</gene>
<comment type="subcellular location">
    <subcellularLocation>
        <location evidence="1">Membrane</location>
        <topology evidence="1">Single-pass membrane protein</topology>
    </subcellularLocation>
</comment>